<dbReference type="OrthoDB" id="9805710at2"/>
<dbReference type="EMBL" id="CP000449">
    <property type="protein sequence ID" value="ABI66436.1"/>
    <property type="molecule type" value="Genomic_DNA"/>
</dbReference>
<dbReference type="Proteomes" id="UP000001964">
    <property type="component" value="Chromosome"/>
</dbReference>
<dbReference type="SUPFAM" id="SSF52799">
    <property type="entry name" value="(Phosphotyrosine protein) phosphatases II"/>
    <property type="match status" value="1"/>
</dbReference>
<reference evidence="2 3" key="1">
    <citation type="submission" date="2006-08" db="EMBL/GenBank/DDBJ databases">
        <title>Complete sequence of Maricaulis maris MCS10.</title>
        <authorList>
            <consortium name="US DOE Joint Genome Institute"/>
            <person name="Copeland A."/>
            <person name="Lucas S."/>
            <person name="Lapidus A."/>
            <person name="Barry K."/>
            <person name="Detter J.C."/>
            <person name="Glavina del Rio T."/>
            <person name="Hammon N."/>
            <person name="Israni S."/>
            <person name="Dalin E."/>
            <person name="Tice H."/>
            <person name="Pitluck S."/>
            <person name="Saunders E."/>
            <person name="Brettin T."/>
            <person name="Bruce D."/>
            <person name="Han C."/>
            <person name="Tapia R."/>
            <person name="Gilna P."/>
            <person name="Schmutz J."/>
            <person name="Larimer F."/>
            <person name="Land M."/>
            <person name="Hauser L."/>
            <person name="Kyrpides N."/>
            <person name="Mikhailova N."/>
            <person name="Viollier P."/>
            <person name="Stephens C."/>
            <person name="Richardson P."/>
        </authorList>
    </citation>
    <scope>NUCLEOTIDE SEQUENCE [LARGE SCALE GENOMIC DNA]</scope>
    <source>
        <strain evidence="2 3">MCS10</strain>
    </source>
</reference>
<evidence type="ECO:0000259" key="1">
    <source>
        <dbReference type="Pfam" id="PF04273"/>
    </source>
</evidence>
<name>Q0AMQ1_MARMM</name>
<dbReference type="KEGG" id="mmr:Mmar10_2144"/>
<dbReference type="InterPro" id="IPR029021">
    <property type="entry name" value="Prot-tyrosine_phosphatase-like"/>
</dbReference>
<dbReference type="Pfam" id="PF04273">
    <property type="entry name" value="BLH_phosphatase"/>
    <property type="match status" value="1"/>
</dbReference>
<dbReference type="eggNOG" id="COG3453">
    <property type="taxonomic scope" value="Bacteria"/>
</dbReference>
<proteinExistence type="predicted"/>
<dbReference type="GO" id="GO:0016787">
    <property type="term" value="F:hydrolase activity"/>
    <property type="evidence" value="ECO:0007669"/>
    <property type="project" value="InterPro"/>
</dbReference>
<evidence type="ECO:0000313" key="2">
    <source>
        <dbReference type="EMBL" id="ABI66436.1"/>
    </source>
</evidence>
<dbReference type="AlphaFoldDB" id="Q0AMQ1"/>
<dbReference type="RefSeq" id="WP_011644081.1">
    <property type="nucleotide sequence ID" value="NC_008347.1"/>
</dbReference>
<accession>Q0AMQ1</accession>
<dbReference type="InterPro" id="IPR005939">
    <property type="entry name" value="BLH_phosphatase-like"/>
</dbReference>
<dbReference type="HOGENOM" id="CLU_1641714_0_0_5"/>
<protein>
    <recommendedName>
        <fullName evidence="1">Beta-lactamase hydrolase-like protein phosphatase-like domain-containing protein</fullName>
    </recommendedName>
</protein>
<organism evidence="2 3">
    <name type="scientific">Maricaulis maris (strain MCS10)</name>
    <name type="common">Caulobacter maris</name>
    <dbReference type="NCBI Taxonomy" id="394221"/>
    <lineage>
        <taxon>Bacteria</taxon>
        <taxon>Pseudomonadati</taxon>
        <taxon>Pseudomonadota</taxon>
        <taxon>Alphaproteobacteria</taxon>
        <taxon>Maricaulales</taxon>
        <taxon>Maricaulaceae</taxon>
        <taxon>Maricaulis</taxon>
    </lineage>
</organism>
<sequence length="161" mass="17100">MPVFIAFLTLLGVTMTMQDDASIVARHDQVWFASQPDESDLDAWAQAGAGIVINSRTPEETAGLPFDLAAAVEARGMRYVEMPIGGAHGADPSLTTALTEILASQDGPVVMHCRSGTRSAHLYAAYLVSTDAAGEDPFTTMNWPGGRDTNLVRALLPPANE</sequence>
<dbReference type="STRING" id="394221.Mmar10_2144"/>
<dbReference type="Gene3D" id="3.90.190.10">
    <property type="entry name" value="Protein tyrosine phosphatase superfamily"/>
    <property type="match status" value="1"/>
</dbReference>
<gene>
    <name evidence="2" type="ordered locus">Mmar10_2144</name>
</gene>
<keyword evidence="3" id="KW-1185">Reference proteome</keyword>
<evidence type="ECO:0000313" key="3">
    <source>
        <dbReference type="Proteomes" id="UP000001964"/>
    </source>
</evidence>
<feature type="domain" description="Beta-lactamase hydrolase-like protein phosphatase-like" evidence="1">
    <location>
        <begin position="32"/>
        <end position="124"/>
    </location>
</feature>